<evidence type="ECO:0000313" key="9">
    <source>
        <dbReference type="EMBL" id="OWP49308.1"/>
    </source>
</evidence>
<keyword evidence="7 8" id="KW-0472">Membrane</keyword>
<evidence type="ECO:0000256" key="2">
    <source>
        <dbReference type="ARBA" id="ARBA00022448"/>
    </source>
</evidence>
<dbReference type="PRINTS" id="PR00702">
    <property type="entry name" value="ACRIFLAVINRP"/>
</dbReference>
<evidence type="ECO:0000256" key="8">
    <source>
        <dbReference type="SAM" id="Phobius"/>
    </source>
</evidence>
<feature type="transmembrane region" description="Helical" evidence="8">
    <location>
        <begin position="845"/>
        <end position="865"/>
    </location>
</feature>
<evidence type="ECO:0000256" key="3">
    <source>
        <dbReference type="ARBA" id="ARBA00022475"/>
    </source>
</evidence>
<evidence type="ECO:0000256" key="6">
    <source>
        <dbReference type="ARBA" id="ARBA00022989"/>
    </source>
</evidence>
<dbReference type="InterPro" id="IPR001036">
    <property type="entry name" value="Acrflvin-R"/>
</dbReference>
<organism evidence="9 10">
    <name type="scientific">Pseudomonas nitroreducens</name>
    <dbReference type="NCBI Taxonomy" id="46680"/>
    <lineage>
        <taxon>Bacteria</taxon>
        <taxon>Pseudomonadati</taxon>
        <taxon>Pseudomonadota</taxon>
        <taxon>Gammaproteobacteria</taxon>
        <taxon>Pseudomonadales</taxon>
        <taxon>Pseudomonadaceae</taxon>
        <taxon>Pseudomonas</taxon>
    </lineage>
</organism>
<feature type="transmembrane region" description="Helical" evidence="8">
    <location>
        <begin position="430"/>
        <end position="450"/>
    </location>
</feature>
<sequence length="1019" mass="110463">MGFTDPFIRRPVLATVVSLLIVLLGMQAFSKLVIREYPQMENALITVTTFYAGANAETIQGYITQPLQQSLASAEGIDYMTSVSRQNYSVISIYAHIGANTDRLVTELLSKIGEVKTQLPPDAEDPVLDKEAADASALMYISFFSEQMNNPQITDYLSRVIQPKLATLPGIAEAEILGNQVFAMRLWLDPVKMAAYGITAGDVASAVREYNFLSAAGEVKGELVVTSVNASTDLKSPEAFAAIPLKTVGDRRVLMGDVARVELGAASYDAVSSFNGIPSVYIGIKGTPSSNPLDVIKEVRAKMPELEEQLPPGLKVSIAYDATRFIQASIDEVVKTLGEAILIVIVVVFLFLGAFRSVIIPVVTIPLSMIGVLFFMQVMGYSINLLTLLAMVLAIGLVVDDAIVVVENIHRHIEEGKSPFQGAIEGAREIAVPVVTMTITLAAVYAPIGFLSGLTGALFKEFAFTLAGAVIISGIVALTLSPMMCSRLLRHDENPSGLAHRLDLIFEGLKVRYQRALHGTLNSRPVVIVFALLVLAIIPLLMMFTHKELAPEEDQGIVFLMANAPQTANLDYLSKYTAEFEGIFRKFPEYYSAFQINGYNGVQTGIGGMLLKPWDERERSQMELLQAVQGELDKIPGLQIFGFNLPSLPGTGEGLPFQFVINTASDYQSLLQVAERVKKRAEESGKFAFLDLDLAFDKPELVVDIDRAKAAQMGVSMQDLGVSLGALLGEGEINRFTIDGRSYKVIAQVERAYRDNPGWLNNYYVKSQSGQLISLSTLVTFHERARPRQLNQFQQLNSAIISGVPMVSMGEAIDTVRGIAEQESPRGFSFDYAGASRQFVQEGSALMITFALALAVIFLVLAAQFESFRDPLVIMVTVPLSICGALIPLFLGLSSLNIYTQVGLVTLIGLISKHGILIVEFANQLRDERGLSVREAVEEAAAIRLRPVLMTTAAMVLGVIPLLLATGAGAVSRFDIGVVIATGMSVGTLFTLFVLPCVYTLLAKPDKKPAEAPAPAPAH</sequence>
<keyword evidence="6 8" id="KW-1133">Transmembrane helix</keyword>
<name>A0A2D0ACE4_PSENT</name>
<comment type="subcellular location">
    <subcellularLocation>
        <location evidence="1">Cell inner membrane</location>
        <topology evidence="1">Multi-pass membrane protein</topology>
    </subcellularLocation>
</comment>
<gene>
    <name evidence="9" type="ORF">CEG18_17235</name>
</gene>
<dbReference type="EMBL" id="NJBA01000006">
    <property type="protein sequence ID" value="OWP49308.1"/>
    <property type="molecule type" value="Genomic_DNA"/>
</dbReference>
<reference evidence="9 10" key="1">
    <citation type="submission" date="2017-06" db="EMBL/GenBank/DDBJ databases">
        <title>Draft genome of Pseudomonas nitroreducens DF05.</title>
        <authorList>
            <person name="Iyer R."/>
        </authorList>
    </citation>
    <scope>NUCLEOTIDE SEQUENCE [LARGE SCALE GENOMIC DNA]</scope>
    <source>
        <strain evidence="9 10">DF05</strain>
    </source>
</reference>
<feature type="transmembrane region" description="Helical" evidence="8">
    <location>
        <begin position="333"/>
        <end position="352"/>
    </location>
</feature>
<dbReference type="GO" id="GO:0005886">
    <property type="term" value="C:plasma membrane"/>
    <property type="evidence" value="ECO:0007669"/>
    <property type="project" value="UniProtKB-SubCell"/>
</dbReference>
<feature type="transmembrane region" description="Helical" evidence="8">
    <location>
        <begin position="976"/>
        <end position="1002"/>
    </location>
</feature>
<evidence type="ECO:0000256" key="7">
    <source>
        <dbReference type="ARBA" id="ARBA00023136"/>
    </source>
</evidence>
<keyword evidence="5 8" id="KW-0812">Transmembrane</keyword>
<keyword evidence="2" id="KW-0813">Transport</keyword>
<dbReference type="NCBIfam" id="NF007133">
    <property type="entry name" value="PRK09579.1"/>
    <property type="match status" value="1"/>
</dbReference>
<dbReference type="PANTHER" id="PTHR32063:SF14">
    <property type="entry name" value="BLL4319 PROTEIN"/>
    <property type="match status" value="1"/>
</dbReference>
<dbReference type="SUPFAM" id="SSF82866">
    <property type="entry name" value="Multidrug efflux transporter AcrB transmembrane domain"/>
    <property type="match status" value="2"/>
</dbReference>
<proteinExistence type="predicted"/>
<dbReference type="Gene3D" id="1.20.1640.10">
    <property type="entry name" value="Multidrug efflux transporter AcrB transmembrane domain"/>
    <property type="match status" value="2"/>
</dbReference>
<dbReference type="Proteomes" id="UP000198145">
    <property type="component" value="Unassembled WGS sequence"/>
</dbReference>
<dbReference type="Gene3D" id="3.30.70.1430">
    <property type="entry name" value="Multidrug efflux transporter AcrB pore domain"/>
    <property type="match status" value="2"/>
</dbReference>
<protein>
    <submittedName>
        <fullName evidence="9">Multidrug efflux protein</fullName>
    </submittedName>
</protein>
<feature type="transmembrane region" description="Helical" evidence="8">
    <location>
        <begin position="872"/>
        <end position="892"/>
    </location>
</feature>
<dbReference type="PANTHER" id="PTHR32063">
    <property type="match status" value="1"/>
</dbReference>
<feature type="transmembrane region" description="Helical" evidence="8">
    <location>
        <begin position="385"/>
        <end position="409"/>
    </location>
</feature>
<keyword evidence="4" id="KW-0997">Cell inner membrane</keyword>
<feature type="transmembrane region" description="Helical" evidence="8">
    <location>
        <begin position="462"/>
        <end position="480"/>
    </location>
</feature>
<dbReference type="Gene3D" id="3.30.2090.10">
    <property type="entry name" value="Multidrug efflux transporter AcrB TolC docking domain, DN and DC subdomains"/>
    <property type="match status" value="2"/>
</dbReference>
<dbReference type="eggNOG" id="COG0841">
    <property type="taxonomic scope" value="Bacteria"/>
</dbReference>
<evidence type="ECO:0000256" key="5">
    <source>
        <dbReference type="ARBA" id="ARBA00022692"/>
    </source>
</evidence>
<feature type="transmembrane region" description="Helical" evidence="8">
    <location>
        <begin position="525"/>
        <end position="544"/>
    </location>
</feature>
<keyword evidence="3" id="KW-1003">Cell membrane</keyword>
<feature type="transmembrane region" description="Helical" evidence="8">
    <location>
        <begin position="943"/>
        <end position="964"/>
    </location>
</feature>
<dbReference type="SUPFAM" id="SSF82693">
    <property type="entry name" value="Multidrug efflux transporter AcrB pore domain, PN1, PN2, PC1 and PC2 subdomains"/>
    <property type="match status" value="4"/>
</dbReference>
<feature type="transmembrane region" description="Helical" evidence="8">
    <location>
        <begin position="898"/>
        <end position="922"/>
    </location>
</feature>
<evidence type="ECO:0000256" key="4">
    <source>
        <dbReference type="ARBA" id="ARBA00022519"/>
    </source>
</evidence>
<comment type="caution">
    <text evidence="9">The sequence shown here is derived from an EMBL/GenBank/DDBJ whole genome shotgun (WGS) entry which is preliminary data.</text>
</comment>
<dbReference type="Pfam" id="PF00873">
    <property type="entry name" value="ACR_tran"/>
    <property type="match status" value="1"/>
</dbReference>
<dbReference type="FunFam" id="1.20.1640.10:FF:000001">
    <property type="entry name" value="Efflux pump membrane transporter"/>
    <property type="match status" value="1"/>
</dbReference>
<dbReference type="Gene3D" id="3.30.70.1320">
    <property type="entry name" value="Multidrug efflux transporter AcrB pore domain like"/>
    <property type="match status" value="1"/>
</dbReference>
<dbReference type="RefSeq" id="WP_088419147.1">
    <property type="nucleotide sequence ID" value="NZ_NJBA01000006.1"/>
</dbReference>
<dbReference type="Gene3D" id="3.30.70.1440">
    <property type="entry name" value="Multidrug efflux transporter AcrB pore domain"/>
    <property type="match status" value="1"/>
</dbReference>
<dbReference type="GO" id="GO:0042910">
    <property type="term" value="F:xenobiotic transmembrane transporter activity"/>
    <property type="evidence" value="ECO:0007669"/>
    <property type="project" value="TreeGrafter"/>
</dbReference>
<evidence type="ECO:0000256" key="1">
    <source>
        <dbReference type="ARBA" id="ARBA00004429"/>
    </source>
</evidence>
<dbReference type="InterPro" id="IPR027463">
    <property type="entry name" value="AcrB_DN_DC_subdom"/>
</dbReference>
<dbReference type="STRING" id="46680.GCA_000807755_00880"/>
<evidence type="ECO:0000313" key="10">
    <source>
        <dbReference type="Proteomes" id="UP000198145"/>
    </source>
</evidence>
<dbReference type="NCBIfam" id="NF033617">
    <property type="entry name" value="RND_permease_2"/>
    <property type="match status" value="1"/>
</dbReference>
<dbReference type="SUPFAM" id="SSF82714">
    <property type="entry name" value="Multidrug efflux transporter AcrB TolC docking domain, DN and DC subdomains"/>
    <property type="match status" value="2"/>
</dbReference>
<accession>A0A2D0ACE4</accession>
<dbReference type="AlphaFoldDB" id="A0A2D0ACE4"/>